<name>A0A4Z1K5Y2_9HELO</name>
<evidence type="ECO:0000313" key="5">
    <source>
        <dbReference type="EMBL" id="TGO80914.1"/>
    </source>
</evidence>
<protein>
    <recommendedName>
        <fullName evidence="4">Aerolysin-like C-terminal domain-containing protein</fullName>
    </recommendedName>
</protein>
<dbReference type="InterPro" id="IPR055267">
    <property type="entry name" value="Aerolysin-like_C"/>
</dbReference>
<dbReference type="EMBL" id="PQXO01001523">
    <property type="protein sequence ID" value="TGO80914.1"/>
    <property type="molecule type" value="Genomic_DNA"/>
</dbReference>
<evidence type="ECO:0000313" key="6">
    <source>
        <dbReference type="Proteomes" id="UP000297280"/>
    </source>
</evidence>
<reference evidence="5 6" key="1">
    <citation type="submission" date="2017-12" db="EMBL/GenBank/DDBJ databases">
        <title>Comparative genomics of Botrytis spp.</title>
        <authorList>
            <person name="Valero-Jimenez C.A."/>
            <person name="Tapia P."/>
            <person name="Veloso J."/>
            <person name="Silva-Moreno E."/>
            <person name="Staats M."/>
            <person name="Valdes J.H."/>
            <person name="Van Kan J.A.L."/>
        </authorList>
    </citation>
    <scope>NUCLEOTIDE SEQUENCE [LARGE SCALE GENOMIC DNA]</scope>
    <source>
        <strain evidence="5 6">MUCL3349</strain>
    </source>
</reference>
<evidence type="ECO:0000256" key="2">
    <source>
        <dbReference type="ARBA" id="ARBA00023157"/>
    </source>
</evidence>
<comment type="caution">
    <text evidence="5">The sequence shown here is derived from an EMBL/GenBank/DDBJ whole genome shotgun (WGS) entry which is preliminary data.</text>
</comment>
<comment type="similarity">
    <text evidence="1">Belongs to the aerolysin family.</text>
</comment>
<dbReference type="Proteomes" id="UP000297280">
    <property type="component" value="Unassembled WGS sequence"/>
</dbReference>
<evidence type="ECO:0000256" key="3">
    <source>
        <dbReference type="SAM" id="MobiDB-lite"/>
    </source>
</evidence>
<feature type="domain" description="Aerolysin-like C-terminal" evidence="4">
    <location>
        <begin position="199"/>
        <end position="408"/>
    </location>
</feature>
<keyword evidence="2" id="KW-1015">Disulfide bond</keyword>
<gene>
    <name evidence="5" type="ORF">BPOR_1533g00020</name>
</gene>
<organism evidence="5 6">
    <name type="scientific">Botrytis porri</name>
    <dbReference type="NCBI Taxonomy" id="87229"/>
    <lineage>
        <taxon>Eukaryota</taxon>
        <taxon>Fungi</taxon>
        <taxon>Dikarya</taxon>
        <taxon>Ascomycota</taxon>
        <taxon>Pezizomycotina</taxon>
        <taxon>Leotiomycetes</taxon>
        <taxon>Helotiales</taxon>
        <taxon>Sclerotiniaceae</taxon>
        <taxon>Botrytis</taxon>
    </lineage>
</organism>
<sequence>MGLELYRKAKVDKYDEVVSVYNKALLSEVVIPIIDQTLANNFVSTAALDTKITMHLMIFMSRKKGEEDLALAKWNEWKTKTYPALVEVVQRNNSYKVDGLDGNLAATKAIQEHVIKNIKTSCCGIASRLGMSYIGAYSLEDAKPQDMGMSVTDPTRPNQQNSRTLRLNNTPDSGYDGTHSTNLEFFDWVVELDTTEYPAQTTPITVTVGTSSTVTSTVTDSQSWGVNAGVEVGYKWGVKDSWEANLKATFNGNFSTIKSRSESTTYTSTTSAQLTLPANRVNCVNQMVFDQRTSLPYTAKVKVVPRLRFQNGFAIWGGGGSYASNPNTAARKPAFKQSDRVYCSDYQSTFEFRRTDEIRDDALANADPWEWTLAMQRTALGYYLDELTEASKYEVYVKGKWEGITGKYAVTTVTPKNTLTTLLPPS</sequence>
<dbReference type="Gene3D" id="2.170.15.10">
    <property type="entry name" value="Proaerolysin, chain A, domain 3"/>
    <property type="match status" value="1"/>
</dbReference>
<accession>A0A4Z1K5Y2</accession>
<evidence type="ECO:0000256" key="1">
    <source>
        <dbReference type="ARBA" id="ARBA00009831"/>
    </source>
</evidence>
<dbReference type="SUPFAM" id="SSF56973">
    <property type="entry name" value="Aerolisin/ETX pore-forming domain"/>
    <property type="match status" value="1"/>
</dbReference>
<proteinExistence type="inferred from homology"/>
<feature type="compositionally biased region" description="Polar residues" evidence="3">
    <location>
        <begin position="152"/>
        <end position="174"/>
    </location>
</feature>
<dbReference type="AlphaFoldDB" id="A0A4Z1K5Y2"/>
<keyword evidence="6" id="KW-1185">Reference proteome</keyword>
<evidence type="ECO:0000259" key="4">
    <source>
        <dbReference type="Pfam" id="PF01117"/>
    </source>
</evidence>
<dbReference type="Pfam" id="PF01117">
    <property type="entry name" value="Aerolysin"/>
    <property type="match status" value="1"/>
</dbReference>
<feature type="region of interest" description="Disordered" evidence="3">
    <location>
        <begin position="146"/>
        <end position="174"/>
    </location>
</feature>